<evidence type="ECO:0000256" key="4">
    <source>
        <dbReference type="SAM" id="MobiDB-lite"/>
    </source>
</evidence>
<dbReference type="KEGG" id="kbs:EPA93_46005"/>
<dbReference type="Gene3D" id="3.40.50.150">
    <property type="entry name" value="Vaccinia Virus protein VP39"/>
    <property type="match status" value="1"/>
</dbReference>
<dbReference type="InterPro" id="IPR029063">
    <property type="entry name" value="SAM-dependent_MTases_sf"/>
</dbReference>
<proteinExistence type="predicted"/>
<dbReference type="Gene3D" id="1.10.1200.10">
    <property type="entry name" value="ACP-like"/>
    <property type="match status" value="1"/>
</dbReference>
<dbReference type="Gene3D" id="3.30.559.10">
    <property type="entry name" value="Chloramphenicol acetyltransferase-like domain"/>
    <property type="match status" value="2"/>
</dbReference>
<dbReference type="FunFam" id="1.10.1200.10:FF:000005">
    <property type="entry name" value="Nonribosomal peptide synthetase 1"/>
    <property type="match status" value="1"/>
</dbReference>
<dbReference type="FunFam" id="3.30.559.30:FF:000001">
    <property type="entry name" value="Non-ribosomal peptide synthetase"/>
    <property type="match status" value="1"/>
</dbReference>
<dbReference type="GO" id="GO:0043041">
    <property type="term" value="P:amino acid activation for nonribosomal peptide biosynthetic process"/>
    <property type="evidence" value="ECO:0007669"/>
    <property type="project" value="TreeGrafter"/>
</dbReference>
<dbReference type="GO" id="GO:0031177">
    <property type="term" value="F:phosphopantetheine binding"/>
    <property type="evidence" value="ECO:0007669"/>
    <property type="project" value="TreeGrafter"/>
</dbReference>
<dbReference type="SUPFAM" id="SSF52777">
    <property type="entry name" value="CoA-dependent acyltransferases"/>
    <property type="match status" value="4"/>
</dbReference>
<dbReference type="GO" id="GO:0008610">
    <property type="term" value="P:lipid biosynthetic process"/>
    <property type="evidence" value="ECO:0007669"/>
    <property type="project" value="UniProtKB-ARBA"/>
</dbReference>
<organism evidence="6 7">
    <name type="scientific">Ktedonosporobacter rubrisoli</name>
    <dbReference type="NCBI Taxonomy" id="2509675"/>
    <lineage>
        <taxon>Bacteria</taxon>
        <taxon>Bacillati</taxon>
        <taxon>Chloroflexota</taxon>
        <taxon>Ktedonobacteria</taxon>
        <taxon>Ktedonobacterales</taxon>
        <taxon>Ktedonosporobacteraceae</taxon>
        <taxon>Ktedonosporobacter</taxon>
    </lineage>
</organism>
<dbReference type="PROSITE" id="PS50075">
    <property type="entry name" value="CARRIER"/>
    <property type="match status" value="1"/>
</dbReference>
<evidence type="ECO:0000256" key="3">
    <source>
        <dbReference type="ARBA" id="ARBA00022553"/>
    </source>
</evidence>
<dbReference type="InterPro" id="IPR010071">
    <property type="entry name" value="AA_adenyl_dom"/>
</dbReference>
<dbReference type="CDD" id="cd19531">
    <property type="entry name" value="LCL_NRPS-like"/>
    <property type="match status" value="1"/>
</dbReference>
<dbReference type="Pfam" id="PF00501">
    <property type="entry name" value="AMP-binding"/>
    <property type="match status" value="1"/>
</dbReference>
<dbReference type="RefSeq" id="WP_129893999.1">
    <property type="nucleotide sequence ID" value="NZ_CP035758.1"/>
</dbReference>
<dbReference type="InterPro" id="IPR006162">
    <property type="entry name" value="Ppantetheine_attach_site"/>
</dbReference>
<feature type="domain" description="Carrier" evidence="5">
    <location>
        <begin position="1435"/>
        <end position="1509"/>
    </location>
</feature>
<dbReference type="EMBL" id="CP035758">
    <property type="protein sequence ID" value="QBD82930.1"/>
    <property type="molecule type" value="Genomic_DNA"/>
</dbReference>
<evidence type="ECO:0000313" key="6">
    <source>
        <dbReference type="EMBL" id="QBD82930.1"/>
    </source>
</evidence>
<dbReference type="CDD" id="cd12116">
    <property type="entry name" value="A_NRPS_Ta1_like"/>
    <property type="match status" value="1"/>
</dbReference>
<dbReference type="InterPro" id="IPR020845">
    <property type="entry name" value="AMP-binding_CS"/>
</dbReference>
<accession>A0A4P6K511</accession>
<name>A0A4P6K511_KTERU</name>
<dbReference type="GO" id="GO:0009403">
    <property type="term" value="P:toxin biosynthetic process"/>
    <property type="evidence" value="ECO:0007669"/>
    <property type="project" value="UniProtKB-ARBA"/>
</dbReference>
<dbReference type="Gene3D" id="3.30.559.30">
    <property type="entry name" value="Nonribosomal peptide synthetase, condensation domain"/>
    <property type="match status" value="2"/>
</dbReference>
<dbReference type="InterPro" id="IPR001242">
    <property type="entry name" value="Condensation_dom"/>
</dbReference>
<dbReference type="FunFam" id="2.30.38.10:FF:000001">
    <property type="entry name" value="Non-ribosomal peptide synthetase PvdI"/>
    <property type="match status" value="1"/>
</dbReference>
<dbReference type="PROSITE" id="PS00012">
    <property type="entry name" value="PHOSPHOPANTETHEINE"/>
    <property type="match status" value="1"/>
</dbReference>
<dbReference type="FunFam" id="3.40.50.980:FF:000001">
    <property type="entry name" value="Non-ribosomal peptide synthetase"/>
    <property type="match status" value="1"/>
</dbReference>
<dbReference type="SUPFAM" id="SSF56801">
    <property type="entry name" value="Acetyl-CoA synthetase-like"/>
    <property type="match status" value="1"/>
</dbReference>
<dbReference type="InterPro" id="IPR023213">
    <property type="entry name" value="CAT-like_dom_sf"/>
</dbReference>
<comment type="cofactor">
    <cofactor evidence="1">
        <name>pantetheine 4'-phosphate</name>
        <dbReference type="ChEBI" id="CHEBI:47942"/>
    </cofactor>
</comment>
<dbReference type="GO" id="GO:0003824">
    <property type="term" value="F:catalytic activity"/>
    <property type="evidence" value="ECO:0007669"/>
    <property type="project" value="InterPro"/>
</dbReference>
<reference evidence="6 7" key="1">
    <citation type="submission" date="2019-01" db="EMBL/GenBank/DDBJ databases">
        <title>Ktedonosporobacter rubrisoli SCAWS-G2.</title>
        <authorList>
            <person name="Huang Y."/>
            <person name="Yan B."/>
        </authorList>
    </citation>
    <scope>NUCLEOTIDE SEQUENCE [LARGE SCALE GENOMIC DNA]</scope>
    <source>
        <strain evidence="6 7">SCAWS-G2</strain>
    </source>
</reference>
<dbReference type="Pfam" id="PF08242">
    <property type="entry name" value="Methyltransf_12"/>
    <property type="match status" value="1"/>
</dbReference>
<dbReference type="Gene3D" id="2.30.38.10">
    <property type="entry name" value="Luciferase, Domain 3"/>
    <property type="match status" value="1"/>
</dbReference>
<protein>
    <submittedName>
        <fullName evidence="6">Amino acid adenylation domain-containing protein</fullName>
    </submittedName>
</protein>
<dbReference type="InterPro" id="IPR025110">
    <property type="entry name" value="AMP-bd_C"/>
</dbReference>
<dbReference type="FunFam" id="3.40.50.12780:FF:000012">
    <property type="entry name" value="Non-ribosomal peptide synthetase"/>
    <property type="match status" value="1"/>
</dbReference>
<dbReference type="SUPFAM" id="SSF53335">
    <property type="entry name" value="S-adenosyl-L-methionine-dependent methyltransferases"/>
    <property type="match status" value="1"/>
</dbReference>
<dbReference type="CDD" id="cd02440">
    <property type="entry name" value="AdoMet_MTases"/>
    <property type="match status" value="1"/>
</dbReference>
<dbReference type="InterPro" id="IPR009081">
    <property type="entry name" value="PP-bd_ACP"/>
</dbReference>
<dbReference type="PROSITE" id="PS00455">
    <property type="entry name" value="AMP_BINDING"/>
    <property type="match status" value="1"/>
</dbReference>
<keyword evidence="2" id="KW-0596">Phosphopantetheine</keyword>
<dbReference type="PANTHER" id="PTHR45527">
    <property type="entry name" value="NONRIBOSOMAL PEPTIDE SYNTHETASE"/>
    <property type="match status" value="1"/>
</dbReference>
<dbReference type="Pfam" id="PF00550">
    <property type="entry name" value="PP-binding"/>
    <property type="match status" value="1"/>
</dbReference>
<dbReference type="Pfam" id="PF13193">
    <property type="entry name" value="AMP-binding_C"/>
    <property type="match status" value="1"/>
</dbReference>
<feature type="region of interest" description="Disordered" evidence="4">
    <location>
        <begin position="25"/>
        <end position="45"/>
    </location>
</feature>
<gene>
    <name evidence="6" type="ORF">EPA93_46005</name>
</gene>
<dbReference type="OrthoDB" id="9757538at2"/>
<dbReference type="PANTHER" id="PTHR45527:SF1">
    <property type="entry name" value="FATTY ACID SYNTHASE"/>
    <property type="match status" value="1"/>
</dbReference>
<dbReference type="Gene3D" id="3.30.300.30">
    <property type="match status" value="2"/>
</dbReference>
<dbReference type="InterPro" id="IPR045851">
    <property type="entry name" value="AMP-bd_C_sf"/>
</dbReference>
<dbReference type="Gene3D" id="3.40.50.980">
    <property type="match status" value="2"/>
</dbReference>
<sequence>MSTEQPLKRLADLTPQQRALLFQRLKEKQKQSKQSEEETIPRQDRTETHFPLSYAQQRLWFLNIFEADSTLYNMPLAFRMQGFLRLNVLKRVLDTLVARHEGLRTTFIEREGEPFQVIAGHGVPALSIIDLRGIASTELEEVAHKLIWEEANLPFNLRSGPLLRTKVLYLAEQEYILLITMHHIISDGWSNSILQRELFTLLEAYMHDLPVQLPALEIQYVDFAVWQRAWLQGERLERHLNYWKEQLADIPMLQLPYDRPRPLEQTFAGAAQSLIIEEEILAPLQELGQQEGATLFMVLLAAFNVLLYHYTAQEIIPVGSLIANRNRAEIEGLIGFFVNTLVLRGNMAGNPTFRELVQRTREVCFAAYAHQDLPFEQLVEALHPQRDLSHSPLFQVLFTFQNTPTSIMQETDLVVQPIETGTETSKFDLSLFLTEHARGLCAEIEYNTDLFDAETIKDMLARFQLVLSQIGADPEIHPGAITLLTAEERKLVLGWNETGRIYPATTCIHQLFERCVEQRPGAIAVRSGEQCLTYQELEEQANRLAHYLHRDLHVGQETCIGLCIERSPAMLVALLGILKAGCAYIPLDPDYPRSRIAYMLEDAHIQLILTQERLEERFAGQQARIICLDRVQEQLAAKSTVRLALPIDSRNLAYIIYTSGSTGQPKGVQISHANVVNFLHSMRMAPGLHAHDVLLAVTSLSFDIAGLELYLPLMVGACIVLAERSQSTDGLALMQLLERYKVTIVQATPSTWRLLIDSGWQGNKQLVILCGGEALPPDLANLLLCRCKELWNMYGPTETTIWSAIQRIKAASSFIPLGTPIANTQIYILNRHFSQVPPGIPGELYIGGDGLSRGYLQRADLTAERFLPDPFGPEPGRRLYKTGDLAMYKPDGTLKFLGRIDQQVKVRGYRIELQEIESILAQHPGVNESVVIVREDTPGDKRLVAYVVSEELYQGEAAENSWQKEQVTQWQEVWDTTYSEESVVEHDPRFNLSGWKSSYSHEPIPAEEMQEWVDQTVERILVNQPVRLLEIGCGTGLLLYRIAPHCEFYCGTDFSPQVLGKLRQQVEKSGLSHVQLLEGSADDLAQFAPGSFDTIVLNSVAQYFPSITYFIQVVENMLRLVAPGGRIFLGDLRNRQVLEAFHASVQAHRAAEGMPASELFRIVMERVDEEEELTIDPALFRRLPNALPGICRVDCQLKRGKARNELTMYRYDVTLHIGDQLPHLAPERVTNWQENGLSLESVIRELSRGRVKTWLLTDVPNARLREQISLLMALQGEDGPETVGDLRRTVAAELAQIGEGIEPECFWQLGESLPYRVEISWPYSGRQDTYDVLLVQEDIIDLIVSPELRVSEAELEEISEKVWHKYANNPLRNLLPRKLIPELRMHLKERLPEYMLPATFVLLNKFPLTPNGKIDRRALPVPGQQRPELEAVYVAPRTQQEQELAKIWAQVLGLERVGIYDNFFELGGNSLLIIRVVAQANKIGLQITAKQLFQRQTIAELAQLVGSTQIVAEQGLISGRVISAPGQRYVLNPEVHHPEYYNLAYAIYSEGSFHPTWVKETTKALYSYHDALRIRRVKTHEGYVLASVEPEEDIPFYYRDLSDEESEGKVEGKIRQDLQDLQTAFDLENGPLFKVVLFDGKDKYQSILLLMAHYLVADIESWQILVGDFLTWYQKYLLQEHISYPPKPTAFKQWTERLQQYALSKKACEEYSYWLAAQSRQPGRLPRDYPEGINTISSSRTFEVGLTEDETNLVLQEVVPAYAAQMDAILLTALAWAFREWTRQDTLLVRLFSHGREPLFDDMDVSRTVGAFGTDFPFLVDITARSEHIGALKVVREQLLRIPHHGIVYGVLRTYGEGHEAELLRTLPGPEIVVNYIGENFADPSQPLFQVEGPISGHYRDFESDRTYIFQITGRIHNKKLTIQWDYSENLYARTTVEGLAHATIQALRALLAGSQTR</sequence>
<dbReference type="SUPFAM" id="SSF47336">
    <property type="entry name" value="ACP-like"/>
    <property type="match status" value="1"/>
</dbReference>
<keyword evidence="7" id="KW-1185">Reference proteome</keyword>
<dbReference type="Proteomes" id="UP000290365">
    <property type="component" value="Chromosome"/>
</dbReference>
<keyword evidence="3" id="KW-0597">Phosphoprotein</keyword>
<evidence type="ECO:0000256" key="1">
    <source>
        <dbReference type="ARBA" id="ARBA00001957"/>
    </source>
</evidence>
<dbReference type="Pfam" id="PF00668">
    <property type="entry name" value="Condensation"/>
    <property type="match status" value="2"/>
</dbReference>
<dbReference type="NCBIfam" id="TIGR01733">
    <property type="entry name" value="AA-adenyl-dom"/>
    <property type="match status" value="1"/>
</dbReference>
<evidence type="ECO:0000259" key="5">
    <source>
        <dbReference type="PROSITE" id="PS50075"/>
    </source>
</evidence>
<dbReference type="InterPro" id="IPR000873">
    <property type="entry name" value="AMP-dep_synth/lig_dom"/>
</dbReference>
<dbReference type="InterPro" id="IPR036736">
    <property type="entry name" value="ACP-like_sf"/>
</dbReference>
<evidence type="ECO:0000256" key="2">
    <source>
        <dbReference type="ARBA" id="ARBA00022450"/>
    </source>
</evidence>
<dbReference type="GO" id="GO:0005737">
    <property type="term" value="C:cytoplasm"/>
    <property type="evidence" value="ECO:0007669"/>
    <property type="project" value="TreeGrafter"/>
</dbReference>
<dbReference type="InterPro" id="IPR013217">
    <property type="entry name" value="Methyltransf_12"/>
</dbReference>
<evidence type="ECO:0000313" key="7">
    <source>
        <dbReference type="Proteomes" id="UP000290365"/>
    </source>
</evidence>